<comment type="caution">
    <text evidence="1">The sequence shown here is derived from an EMBL/GenBank/DDBJ whole genome shotgun (WGS) entry which is preliminary data.</text>
</comment>
<gene>
    <name evidence="1" type="ORF">QX233_18365</name>
</gene>
<reference evidence="1" key="1">
    <citation type="submission" date="2023-06" db="EMBL/GenBank/DDBJ databases">
        <title>Two Chryseobacterium gambrini strains from China.</title>
        <authorList>
            <person name="Zeng J."/>
            <person name="Wu Y."/>
        </authorList>
    </citation>
    <scope>NUCLEOTIDE SEQUENCE</scope>
    <source>
        <strain evidence="1">SQ219</strain>
    </source>
</reference>
<dbReference type="AlphaFoldDB" id="A0AAJ1R7I7"/>
<evidence type="ECO:0000313" key="1">
    <source>
        <dbReference type="EMBL" id="MDN4014440.1"/>
    </source>
</evidence>
<dbReference type="Proteomes" id="UP001225933">
    <property type="component" value="Unassembled WGS sequence"/>
</dbReference>
<accession>A0AAJ1R7I7</accession>
<dbReference type="RefSeq" id="WP_214588070.1">
    <property type="nucleotide sequence ID" value="NZ_JAUHGV010000029.1"/>
</dbReference>
<dbReference type="EMBL" id="JAUHGV010000029">
    <property type="protein sequence ID" value="MDN4014440.1"/>
    <property type="molecule type" value="Genomic_DNA"/>
</dbReference>
<protein>
    <submittedName>
        <fullName evidence="1">Uncharacterized protein</fullName>
    </submittedName>
</protein>
<evidence type="ECO:0000313" key="2">
    <source>
        <dbReference type="Proteomes" id="UP001225933"/>
    </source>
</evidence>
<name>A0AAJ1R7I7_9FLAO</name>
<proteinExistence type="predicted"/>
<organism evidence="1 2">
    <name type="scientific">Chryseobacterium gambrini</name>
    <dbReference type="NCBI Taxonomy" id="373672"/>
    <lineage>
        <taxon>Bacteria</taxon>
        <taxon>Pseudomonadati</taxon>
        <taxon>Bacteroidota</taxon>
        <taxon>Flavobacteriia</taxon>
        <taxon>Flavobacteriales</taxon>
        <taxon>Weeksellaceae</taxon>
        <taxon>Chryseobacterium group</taxon>
        <taxon>Chryseobacterium</taxon>
    </lineage>
</organism>
<sequence>MKKSQFILIKQLKEKLLQFPSIVSKLEKKDPYFIDSLLVWLKSAEDIFSSYNISAVSELAGFRAKILAARIGNERGGNIKKKQIKAASDILYDLQSTVLTVLMPFEKKIDDCRELIKQLLTLLKQKGTIHYNPQVSFEVFVNSVWQTILIDNELSLGAIKLKSILSETDIIMVVGDEIEITEFM</sequence>